<protein>
    <submittedName>
        <fullName evidence="1">Uncharacterized protein</fullName>
    </submittedName>
</protein>
<dbReference type="AlphaFoldDB" id="A0A8H3F862"/>
<reference evidence="1" key="1">
    <citation type="submission" date="2021-03" db="EMBL/GenBank/DDBJ databases">
        <authorList>
            <person name="Tagirdzhanova G."/>
        </authorList>
    </citation>
    <scope>NUCLEOTIDE SEQUENCE</scope>
</reference>
<name>A0A8H3F862_9LECA</name>
<gene>
    <name evidence="1" type="ORF">IMSHALPRED_004422</name>
</gene>
<organism evidence="1 2">
    <name type="scientific">Imshaugia aleurites</name>
    <dbReference type="NCBI Taxonomy" id="172621"/>
    <lineage>
        <taxon>Eukaryota</taxon>
        <taxon>Fungi</taxon>
        <taxon>Dikarya</taxon>
        <taxon>Ascomycota</taxon>
        <taxon>Pezizomycotina</taxon>
        <taxon>Lecanoromycetes</taxon>
        <taxon>OSLEUM clade</taxon>
        <taxon>Lecanoromycetidae</taxon>
        <taxon>Lecanorales</taxon>
        <taxon>Lecanorineae</taxon>
        <taxon>Parmeliaceae</taxon>
        <taxon>Imshaugia</taxon>
    </lineage>
</organism>
<dbReference type="OrthoDB" id="4507347at2759"/>
<dbReference type="EMBL" id="CAJPDT010000021">
    <property type="protein sequence ID" value="CAF9918809.1"/>
    <property type="molecule type" value="Genomic_DNA"/>
</dbReference>
<proteinExistence type="predicted"/>
<dbReference type="Proteomes" id="UP000664534">
    <property type="component" value="Unassembled WGS sequence"/>
</dbReference>
<sequence>MAKLAGVASMSEYKGVATNFRAQGITSLEVVYSCSFATLSPNTKTLEDGSVWAFEQNGQYAEPVDEIFTSCRDGTVINGVINAYTNTFRSPLKPQITRLCPQFLSYIAAQRFWSSEQLDPSWLVNIPPEVTTVLNTMRGTPVDLYGLFELILLHELTHTISGGSSKDLQGMGSGGFTFVRSVGPLAWDDAETLAFMGLLGKLAQLGFEVDPYGNLIQSAAEIPGVRRKRSRVNGSHLDRDD</sequence>
<comment type="caution">
    <text evidence="1">The sequence shown here is derived from an EMBL/GenBank/DDBJ whole genome shotgun (WGS) entry which is preliminary data.</text>
</comment>
<evidence type="ECO:0000313" key="1">
    <source>
        <dbReference type="EMBL" id="CAF9918809.1"/>
    </source>
</evidence>
<evidence type="ECO:0000313" key="2">
    <source>
        <dbReference type="Proteomes" id="UP000664534"/>
    </source>
</evidence>
<accession>A0A8H3F862</accession>
<keyword evidence="2" id="KW-1185">Reference proteome</keyword>